<gene>
    <name evidence="1" type="ORF">BV22DRAFT_226996</name>
</gene>
<comment type="caution">
    <text evidence="1">The sequence shown here is derived from an EMBL/GenBank/DDBJ whole genome shotgun (WGS) entry which is preliminary data.</text>
</comment>
<accession>A0ACB8BRL3</accession>
<reference evidence="1" key="1">
    <citation type="journal article" date="2021" name="New Phytol.">
        <title>Evolutionary innovations through gain and loss of genes in the ectomycorrhizal Boletales.</title>
        <authorList>
            <person name="Wu G."/>
            <person name="Miyauchi S."/>
            <person name="Morin E."/>
            <person name="Kuo A."/>
            <person name="Drula E."/>
            <person name="Varga T."/>
            <person name="Kohler A."/>
            <person name="Feng B."/>
            <person name="Cao Y."/>
            <person name="Lipzen A."/>
            <person name="Daum C."/>
            <person name="Hundley H."/>
            <person name="Pangilinan J."/>
            <person name="Johnson J."/>
            <person name="Barry K."/>
            <person name="LaButti K."/>
            <person name="Ng V."/>
            <person name="Ahrendt S."/>
            <person name="Min B."/>
            <person name="Choi I.G."/>
            <person name="Park H."/>
            <person name="Plett J.M."/>
            <person name="Magnuson J."/>
            <person name="Spatafora J.W."/>
            <person name="Nagy L.G."/>
            <person name="Henrissat B."/>
            <person name="Grigoriev I.V."/>
            <person name="Yang Z.L."/>
            <person name="Xu J."/>
            <person name="Martin F.M."/>
        </authorList>
    </citation>
    <scope>NUCLEOTIDE SEQUENCE</scope>
    <source>
        <strain evidence="1">KUC20120723A-06</strain>
    </source>
</reference>
<protein>
    <submittedName>
        <fullName evidence="1">Uncharacterized protein</fullName>
    </submittedName>
</protein>
<evidence type="ECO:0000313" key="2">
    <source>
        <dbReference type="Proteomes" id="UP000790709"/>
    </source>
</evidence>
<sequence>MAVFAHSRHHWAYVWIPVFAAFMWFSTLLAMLVTWLATGRPQYASQQGKIAYISDVGASYLKPLFVVTCCITGVSFFLSLVIERFLRHSGRLLPNMRKRERVLSSLAIFGSFIGMWGLVLLSGFDTKRYPSAHRFFLLLFMLGVAISALFTILEYRWLAHDFADVRQLKRAYLAKAIIAGALIACAVAFGVALYYAQEVGAILEWVISFGYTLYLLTFYYDLRMAKGVHKGQLNKEALIENGVVAASYDGIAPASTTGAGAGTTHNVGTGRSAVPQNPHDHAAPAPYTTSTNTNGPPPTTTTTPALPTGQIGPQPMRFGNAPHPVQGRR</sequence>
<organism evidence="1 2">
    <name type="scientific">Leucogyrophana mollusca</name>
    <dbReference type="NCBI Taxonomy" id="85980"/>
    <lineage>
        <taxon>Eukaryota</taxon>
        <taxon>Fungi</taxon>
        <taxon>Dikarya</taxon>
        <taxon>Basidiomycota</taxon>
        <taxon>Agaricomycotina</taxon>
        <taxon>Agaricomycetes</taxon>
        <taxon>Agaricomycetidae</taxon>
        <taxon>Boletales</taxon>
        <taxon>Boletales incertae sedis</taxon>
        <taxon>Leucogyrophana</taxon>
    </lineage>
</organism>
<dbReference type="Proteomes" id="UP000790709">
    <property type="component" value="Unassembled WGS sequence"/>
</dbReference>
<name>A0ACB8BRL3_9AGAM</name>
<evidence type="ECO:0000313" key="1">
    <source>
        <dbReference type="EMBL" id="KAH7928054.1"/>
    </source>
</evidence>
<dbReference type="EMBL" id="MU266357">
    <property type="protein sequence ID" value="KAH7928054.1"/>
    <property type="molecule type" value="Genomic_DNA"/>
</dbReference>
<keyword evidence="2" id="KW-1185">Reference proteome</keyword>
<proteinExistence type="predicted"/>